<dbReference type="Proteomes" id="UP000831120">
    <property type="component" value="Chromosome"/>
</dbReference>
<dbReference type="Gene3D" id="3.40.50.1820">
    <property type="entry name" value="alpha/beta hydrolase"/>
    <property type="match status" value="1"/>
</dbReference>
<dbReference type="EMBL" id="AP025593">
    <property type="protein sequence ID" value="BDG15583.1"/>
    <property type="molecule type" value="Genomic_DNA"/>
</dbReference>
<name>A0ABN6ND44_THEBO</name>
<sequence length="302" mass="32876">MRLWVWPFLVLGLLGFWALRPPGVSFRLEGQGLRYLREGVSLYTGLCRPSGKAEAAVLLVPGGFGPPTEAMEERCRRYAEKGFLAIVPHLRGRGQSGGRVTGCLEEAADLAHLARLLPQLGVKRHAYAGYSLGACVALRAAAREGASRGVAFVIGPVDFAEQVALLRQSRPEALRRWREVFGGLPEDCPACYAQQSPLPEAARLRAPLLILQGGNDPLIPPTQACSLRDVREASGRRVFQVALTREGMPWTGPLTKGRACLRPTGFGPLGEDHLVLFPDLHHAVVPAMEALVERFLVGWLKP</sequence>
<feature type="domain" description="Dienelactone hydrolase" evidence="1">
    <location>
        <begin position="47"/>
        <end position="229"/>
    </location>
</feature>
<gene>
    <name evidence="2" type="ORF">TbrSNM41_03170</name>
</gene>
<organism evidence="2 3">
    <name type="scientific">Thermus brockianus</name>
    <dbReference type="NCBI Taxonomy" id="56956"/>
    <lineage>
        <taxon>Bacteria</taxon>
        <taxon>Thermotogati</taxon>
        <taxon>Deinococcota</taxon>
        <taxon>Deinococci</taxon>
        <taxon>Thermales</taxon>
        <taxon>Thermaceae</taxon>
        <taxon>Thermus</taxon>
    </lineage>
</organism>
<accession>A0ABN6ND44</accession>
<evidence type="ECO:0000313" key="3">
    <source>
        <dbReference type="Proteomes" id="UP000831120"/>
    </source>
</evidence>
<dbReference type="InterPro" id="IPR029058">
    <property type="entry name" value="AB_hydrolase_fold"/>
</dbReference>
<proteinExistence type="predicted"/>
<dbReference type="InterPro" id="IPR050261">
    <property type="entry name" value="FrsA_esterase"/>
</dbReference>
<reference evidence="2 3" key="1">
    <citation type="journal article" date="2022" name="Microbiol. Resour. Announc.">
        <title>Complete Genome Sequences of Thermus Strains Isolated from Senami Hot Spring in Japan.</title>
        <authorList>
            <person name="Miyazaki K."/>
        </authorList>
    </citation>
    <scope>NUCLEOTIDE SEQUENCE [LARGE SCALE GENOMIC DNA]</scope>
    <source>
        <strain evidence="2 3">SNM4-1</strain>
    </source>
</reference>
<dbReference type="PANTHER" id="PTHR22946">
    <property type="entry name" value="DIENELACTONE HYDROLASE DOMAIN-CONTAINING PROTEIN-RELATED"/>
    <property type="match status" value="1"/>
</dbReference>
<dbReference type="Pfam" id="PF01738">
    <property type="entry name" value="DLH"/>
    <property type="match status" value="1"/>
</dbReference>
<evidence type="ECO:0000313" key="2">
    <source>
        <dbReference type="EMBL" id="BDG15583.1"/>
    </source>
</evidence>
<dbReference type="SUPFAM" id="SSF53474">
    <property type="entry name" value="alpha/beta-Hydrolases"/>
    <property type="match status" value="1"/>
</dbReference>
<dbReference type="InterPro" id="IPR002925">
    <property type="entry name" value="Dienelactn_hydro"/>
</dbReference>
<keyword evidence="3" id="KW-1185">Reference proteome</keyword>
<evidence type="ECO:0000259" key="1">
    <source>
        <dbReference type="Pfam" id="PF01738"/>
    </source>
</evidence>
<protein>
    <recommendedName>
        <fullName evidence="1">Dienelactone hydrolase domain-containing protein</fullName>
    </recommendedName>
</protein>